<dbReference type="AlphaFoldDB" id="A0A6C0HUM7"/>
<keyword evidence="2" id="KW-1133">Transmembrane helix</keyword>
<dbReference type="InterPro" id="IPR051706">
    <property type="entry name" value="Glycosyltransferase_domain"/>
</dbReference>
<keyword evidence="1" id="KW-0808">Transferase</keyword>
<dbReference type="GO" id="GO:0000030">
    <property type="term" value="F:mannosyltransferase activity"/>
    <property type="evidence" value="ECO:0007669"/>
    <property type="project" value="TreeGrafter"/>
</dbReference>
<dbReference type="InterPro" id="IPR029044">
    <property type="entry name" value="Nucleotide-diphossugar_trans"/>
</dbReference>
<name>A0A6C0HUM7_9ZZZZ</name>
<organism evidence="3">
    <name type="scientific">viral metagenome</name>
    <dbReference type="NCBI Taxonomy" id="1070528"/>
    <lineage>
        <taxon>unclassified sequences</taxon>
        <taxon>metagenomes</taxon>
        <taxon>organismal metagenomes</taxon>
    </lineage>
</organism>
<keyword evidence="2" id="KW-0812">Transmembrane</keyword>
<dbReference type="EMBL" id="MN740012">
    <property type="protein sequence ID" value="QHT83846.1"/>
    <property type="molecule type" value="Genomic_DNA"/>
</dbReference>
<evidence type="ECO:0008006" key="4">
    <source>
        <dbReference type="Google" id="ProtNLM"/>
    </source>
</evidence>
<dbReference type="SUPFAM" id="SSF53448">
    <property type="entry name" value="Nucleotide-diphospho-sugar transferases"/>
    <property type="match status" value="1"/>
</dbReference>
<dbReference type="PANTHER" id="PTHR32385:SF15">
    <property type="entry name" value="INOSITOL PHOSPHOCERAMIDE MANNOSYLTRANSFERASE 1"/>
    <property type="match status" value="1"/>
</dbReference>
<evidence type="ECO:0000256" key="1">
    <source>
        <dbReference type="ARBA" id="ARBA00022679"/>
    </source>
</evidence>
<protein>
    <recommendedName>
        <fullName evidence="4">Alpha 1,4-glycosyltransferase domain-containing protein</fullName>
    </recommendedName>
</protein>
<evidence type="ECO:0000256" key="2">
    <source>
        <dbReference type="SAM" id="Phobius"/>
    </source>
</evidence>
<dbReference type="Pfam" id="PF04488">
    <property type="entry name" value="Gly_transf_sug"/>
    <property type="match status" value="1"/>
</dbReference>
<feature type="transmembrane region" description="Helical" evidence="2">
    <location>
        <begin position="6"/>
        <end position="24"/>
    </location>
</feature>
<dbReference type="GO" id="GO:0016020">
    <property type="term" value="C:membrane"/>
    <property type="evidence" value="ECO:0007669"/>
    <property type="project" value="GOC"/>
</dbReference>
<dbReference type="PANTHER" id="PTHR32385">
    <property type="entry name" value="MANNOSYL PHOSPHORYLINOSITOL CERAMIDE SYNTHASE"/>
    <property type="match status" value="1"/>
</dbReference>
<dbReference type="Gene3D" id="3.90.550.20">
    <property type="match status" value="1"/>
</dbReference>
<dbReference type="GO" id="GO:0051999">
    <property type="term" value="P:mannosyl-inositol phosphorylceramide biosynthetic process"/>
    <property type="evidence" value="ECO:0007669"/>
    <property type="project" value="TreeGrafter"/>
</dbReference>
<proteinExistence type="predicted"/>
<dbReference type="InterPro" id="IPR007577">
    <property type="entry name" value="GlycoTrfase_DXD_sugar-bd_CS"/>
</dbReference>
<reference evidence="3" key="1">
    <citation type="journal article" date="2020" name="Nature">
        <title>Giant virus diversity and host interactions through global metagenomics.</title>
        <authorList>
            <person name="Schulz F."/>
            <person name="Roux S."/>
            <person name="Paez-Espino D."/>
            <person name="Jungbluth S."/>
            <person name="Walsh D.A."/>
            <person name="Denef V.J."/>
            <person name="McMahon K.D."/>
            <person name="Konstantinidis K.T."/>
            <person name="Eloe-Fadrosh E.A."/>
            <person name="Kyrpides N.C."/>
            <person name="Woyke T."/>
        </authorList>
    </citation>
    <scope>NUCLEOTIDE SEQUENCE</scope>
    <source>
        <strain evidence="3">GVMAG-M-3300023184-168</strain>
    </source>
</reference>
<keyword evidence="2" id="KW-0472">Membrane</keyword>
<sequence length="288" mass="34406">MKIKNYFYLIFFILIVSFLFLFSIKNLNKEIFDNNFNKDYGDSIIPKYFFQIWINNENKIPNLIEENFKNIKNENPDFECKLYNKEDCIEFLQNNYHEDIIKTYNKIIPGAYKADLMRYCILYKTGGIYLDAKMMPINNFKLKDVTNKEYFIRDFESSQKGVWNGFIVCKKNNPILLDAINSIVENVKNKYYGESCLSPTGPLLLKKMFTDNEINNFEYEYTTSNNEPDLLIVSKKPFNYDLAILKKDNKIYHEQSLNRSENNYVELWSEKKIYEPFQNIFNSKFSLL</sequence>
<evidence type="ECO:0000313" key="3">
    <source>
        <dbReference type="EMBL" id="QHT83846.1"/>
    </source>
</evidence>
<accession>A0A6C0HUM7</accession>